<dbReference type="Proteomes" id="UP000295165">
    <property type="component" value="Unassembled WGS sequence"/>
</dbReference>
<dbReference type="EMBL" id="PECC01000009">
    <property type="protein sequence ID" value="TDZ53860.1"/>
    <property type="molecule type" value="Genomic_DNA"/>
</dbReference>
<proteinExistence type="predicted"/>
<evidence type="ECO:0000313" key="2">
    <source>
        <dbReference type="Proteomes" id="UP000295165"/>
    </source>
</evidence>
<gene>
    <name evidence="1" type="ORF">CCUG63697_00025</name>
</gene>
<keyword evidence="2" id="KW-1185">Reference proteome</keyword>
<comment type="caution">
    <text evidence="1">The sequence shown here is derived from an EMBL/GenBank/DDBJ whole genome shotgun (WGS) entry which is preliminary data.</text>
</comment>
<dbReference type="AlphaFoldDB" id="A0A4R8REY0"/>
<accession>A0A4R8REY0</accession>
<evidence type="ECO:0000313" key="1">
    <source>
        <dbReference type="EMBL" id="TDZ53860.1"/>
    </source>
</evidence>
<sequence length="42" mass="4538">MVRAAAEYFAAETGGAVRLGVVAMSTEIRSFTFHSVKESACW</sequence>
<reference evidence="1 2" key="1">
    <citation type="journal article" date="2019" name="Sci. Rep.">
        <title>Extended insight into the Mycobacterium chelonae-abscessus complex through whole genome sequencing of Mycobacterium salmoniphilum outbreak and Mycobacterium salmoniphilum-like strains.</title>
        <authorList>
            <person name="Behra P.R.K."/>
            <person name="Das S."/>
            <person name="Pettersson B.M.F."/>
            <person name="Shirreff L."/>
            <person name="DuCote T."/>
            <person name="Jacobsson K.G."/>
            <person name="Ennis D.G."/>
            <person name="Kirsebom L.A."/>
        </authorList>
    </citation>
    <scope>NUCLEOTIDE SEQUENCE [LARGE SCALE GENOMIC DNA]</scope>
    <source>
        <strain evidence="1 2">CCUG 63697</strain>
    </source>
</reference>
<protein>
    <submittedName>
        <fullName evidence="1">Uncharacterized protein</fullName>
    </submittedName>
</protein>
<name>A0A4R8REY0_9MYCO</name>
<organism evidence="1 2">
    <name type="scientific">Mycobacteroides franklinii</name>
    <dbReference type="NCBI Taxonomy" id="948102"/>
    <lineage>
        <taxon>Bacteria</taxon>
        <taxon>Bacillati</taxon>
        <taxon>Actinomycetota</taxon>
        <taxon>Actinomycetes</taxon>
        <taxon>Mycobacteriales</taxon>
        <taxon>Mycobacteriaceae</taxon>
        <taxon>Mycobacteroides</taxon>
    </lineage>
</organism>